<keyword evidence="2" id="KW-1185">Reference proteome</keyword>
<proteinExistence type="predicted"/>
<evidence type="ECO:0008006" key="3">
    <source>
        <dbReference type="Google" id="ProtNLM"/>
    </source>
</evidence>
<sequence>MSESTNPAVTRTHPPDLLMKLVNPVMKAFLRRGKGGPSEALMLLRFTGRQSGRQFEIPVAQQRIGDRLWVFTNSGWRANLRGGADVEVTLRGERLPMRALLDEDPASVAVKYRSMIEKVGVKNARRLGITVNVDRVPTLEELEEAVRQYGLSIVYLDPRG</sequence>
<organism evidence="1 2">
    <name type="scientific">Nonomuraea soli</name>
    <dbReference type="NCBI Taxonomy" id="1032476"/>
    <lineage>
        <taxon>Bacteria</taxon>
        <taxon>Bacillati</taxon>
        <taxon>Actinomycetota</taxon>
        <taxon>Actinomycetes</taxon>
        <taxon>Streptosporangiales</taxon>
        <taxon>Streptosporangiaceae</taxon>
        <taxon>Nonomuraea</taxon>
    </lineage>
</organism>
<accession>A0A7W0CFB8</accession>
<dbReference type="InterPro" id="IPR004378">
    <property type="entry name" value="F420H2_quin_Rdtase"/>
</dbReference>
<dbReference type="RefSeq" id="WP_181608861.1">
    <property type="nucleotide sequence ID" value="NZ_BAABAM010000001.1"/>
</dbReference>
<dbReference type="InterPro" id="IPR016791">
    <property type="entry name" value="Polyketide_synth_GrhN/RubW_prd"/>
</dbReference>
<comment type="caution">
    <text evidence="1">The sequence shown here is derived from an EMBL/GenBank/DDBJ whole genome shotgun (WGS) entry which is preliminary data.</text>
</comment>
<reference evidence="1 2" key="1">
    <citation type="submission" date="2020-07" db="EMBL/GenBank/DDBJ databases">
        <title>Genomic Encyclopedia of Type Strains, Phase IV (KMG-IV): sequencing the most valuable type-strain genomes for metagenomic binning, comparative biology and taxonomic classification.</title>
        <authorList>
            <person name="Goeker M."/>
        </authorList>
    </citation>
    <scope>NUCLEOTIDE SEQUENCE [LARGE SCALE GENOMIC DNA]</scope>
    <source>
        <strain evidence="1 2">DSM 45533</strain>
    </source>
</reference>
<evidence type="ECO:0000313" key="1">
    <source>
        <dbReference type="EMBL" id="MBA2890142.1"/>
    </source>
</evidence>
<dbReference type="Proteomes" id="UP000530928">
    <property type="component" value="Unassembled WGS sequence"/>
</dbReference>
<dbReference type="Gene3D" id="2.30.110.10">
    <property type="entry name" value="Electron Transport, Fmn-binding Protein, Chain A"/>
    <property type="match status" value="1"/>
</dbReference>
<dbReference type="EMBL" id="JACDUR010000001">
    <property type="protein sequence ID" value="MBA2890142.1"/>
    <property type="molecule type" value="Genomic_DNA"/>
</dbReference>
<dbReference type="InterPro" id="IPR012349">
    <property type="entry name" value="Split_barrel_FMN-bd"/>
</dbReference>
<dbReference type="AlphaFoldDB" id="A0A7W0CFB8"/>
<name>A0A7W0CFB8_9ACTN</name>
<evidence type="ECO:0000313" key="2">
    <source>
        <dbReference type="Proteomes" id="UP000530928"/>
    </source>
</evidence>
<dbReference type="Pfam" id="PF04075">
    <property type="entry name" value="F420H2_quin_red"/>
    <property type="match status" value="1"/>
</dbReference>
<protein>
    <recommendedName>
        <fullName evidence="3">DUF385 domain-containing protein</fullName>
    </recommendedName>
</protein>
<gene>
    <name evidence="1" type="ORF">HNR30_001477</name>
</gene>
<dbReference type="GO" id="GO:0016491">
    <property type="term" value="F:oxidoreductase activity"/>
    <property type="evidence" value="ECO:0007669"/>
    <property type="project" value="InterPro"/>
</dbReference>
<dbReference type="PIRSF" id="PIRSF021513">
    <property type="entry name" value="GrhN_RubW_prd"/>
    <property type="match status" value="1"/>
</dbReference>